<name>A0ABV2CV02_9RHOO</name>
<dbReference type="SUPFAM" id="SSF54593">
    <property type="entry name" value="Glyoxalase/Bleomycin resistance protein/Dihydroxybiphenyl dioxygenase"/>
    <property type="match status" value="1"/>
</dbReference>
<comment type="caution">
    <text evidence="2">The sequence shown here is derived from an EMBL/GenBank/DDBJ whole genome shotgun (WGS) entry which is preliminary data.</text>
</comment>
<evidence type="ECO:0000313" key="3">
    <source>
        <dbReference type="Proteomes" id="UP001548590"/>
    </source>
</evidence>
<accession>A0ABV2CV02</accession>
<proteinExistence type="predicted"/>
<dbReference type="PANTHER" id="PTHR36113:SF1">
    <property type="entry name" value="GLYOXALASE_BLEOMYCIN RESISTANCE PROTEIN_DIOXYGENASE"/>
    <property type="match status" value="1"/>
</dbReference>
<dbReference type="Proteomes" id="UP001548590">
    <property type="component" value="Unassembled WGS sequence"/>
</dbReference>
<dbReference type="InterPro" id="IPR037523">
    <property type="entry name" value="VOC_core"/>
</dbReference>
<dbReference type="PROSITE" id="PS51819">
    <property type="entry name" value="VOC"/>
    <property type="match status" value="1"/>
</dbReference>
<dbReference type="InterPro" id="IPR004360">
    <property type="entry name" value="Glyas_Fos-R_dOase_dom"/>
</dbReference>
<reference evidence="2 3" key="1">
    <citation type="submission" date="2024-07" db="EMBL/GenBank/DDBJ databases">
        <title>Uliginosibacterium paludis KCTC:42655.</title>
        <authorList>
            <person name="Kim M.K."/>
        </authorList>
    </citation>
    <scope>NUCLEOTIDE SEQUENCE [LARGE SCALE GENOMIC DNA]</scope>
    <source>
        <strain evidence="2 3">KCTC 42655</strain>
    </source>
</reference>
<keyword evidence="3" id="KW-1185">Reference proteome</keyword>
<organism evidence="2 3">
    <name type="scientific">Uliginosibacterium paludis</name>
    <dbReference type="NCBI Taxonomy" id="1615952"/>
    <lineage>
        <taxon>Bacteria</taxon>
        <taxon>Pseudomonadati</taxon>
        <taxon>Pseudomonadota</taxon>
        <taxon>Betaproteobacteria</taxon>
        <taxon>Rhodocyclales</taxon>
        <taxon>Zoogloeaceae</taxon>
        <taxon>Uliginosibacterium</taxon>
    </lineage>
</organism>
<feature type="domain" description="VOC" evidence="1">
    <location>
        <begin position="2"/>
        <end position="127"/>
    </location>
</feature>
<gene>
    <name evidence="2" type="ORF">ABVT11_17980</name>
</gene>
<dbReference type="Pfam" id="PF00903">
    <property type="entry name" value="Glyoxalase"/>
    <property type="match status" value="1"/>
</dbReference>
<evidence type="ECO:0000313" key="2">
    <source>
        <dbReference type="EMBL" id="MET1491733.1"/>
    </source>
</evidence>
<dbReference type="InterPro" id="IPR051332">
    <property type="entry name" value="Fosfomycin_Res_Enzymes"/>
</dbReference>
<dbReference type="Gene3D" id="3.10.180.10">
    <property type="entry name" value="2,3-Dihydroxybiphenyl 1,2-Dioxygenase, domain 1"/>
    <property type="match status" value="1"/>
</dbReference>
<sequence length="127" mass="13600">MPLAHVALWTTDLDAAADFWQRYFQAEVGEPYHSRRRAGFCSRFVSLPGGGPRIELMSLPALARAPAAEHSGWDHIAVSLGSAEAVDALAARCAHDGLLLSAPRQTGDGFYEAVIRMPDGAPVEITA</sequence>
<dbReference type="RefSeq" id="WP_345929789.1">
    <property type="nucleotide sequence ID" value="NZ_JBDIVF010000012.1"/>
</dbReference>
<evidence type="ECO:0000259" key="1">
    <source>
        <dbReference type="PROSITE" id="PS51819"/>
    </source>
</evidence>
<dbReference type="PANTHER" id="PTHR36113">
    <property type="entry name" value="LYASE, PUTATIVE-RELATED-RELATED"/>
    <property type="match status" value="1"/>
</dbReference>
<dbReference type="InterPro" id="IPR029068">
    <property type="entry name" value="Glyas_Bleomycin-R_OHBP_Dase"/>
</dbReference>
<protein>
    <submittedName>
        <fullName evidence="2">VOC family protein</fullName>
    </submittedName>
</protein>
<dbReference type="EMBL" id="JBEWLZ010000015">
    <property type="protein sequence ID" value="MET1491733.1"/>
    <property type="molecule type" value="Genomic_DNA"/>
</dbReference>